<sequence length="74" mass="7932">MVDGGHEVYGLARDVVDLRSDGQSCDVRSYEELRSVARHLKAKKVDITGLVNSAGVASLNLALTTPPHVTETIV</sequence>
<evidence type="ECO:0008006" key="2">
    <source>
        <dbReference type="Google" id="ProtNLM"/>
    </source>
</evidence>
<dbReference type="AlphaFoldDB" id="A0A383B5X9"/>
<dbReference type="Gene3D" id="3.40.50.720">
    <property type="entry name" value="NAD(P)-binding Rossmann-like Domain"/>
    <property type="match status" value="1"/>
</dbReference>
<protein>
    <recommendedName>
        <fullName evidence="2">Ketoreductase (KR) domain-containing protein</fullName>
    </recommendedName>
</protein>
<evidence type="ECO:0000313" key="1">
    <source>
        <dbReference type="EMBL" id="SVE15291.1"/>
    </source>
</evidence>
<name>A0A383B5X9_9ZZZZ</name>
<accession>A0A383B5X9</accession>
<dbReference type="InterPro" id="IPR036291">
    <property type="entry name" value="NAD(P)-bd_dom_sf"/>
</dbReference>
<dbReference type="EMBL" id="UINC01197684">
    <property type="protein sequence ID" value="SVE15291.1"/>
    <property type="molecule type" value="Genomic_DNA"/>
</dbReference>
<dbReference type="SUPFAM" id="SSF51735">
    <property type="entry name" value="NAD(P)-binding Rossmann-fold domains"/>
    <property type="match status" value="1"/>
</dbReference>
<proteinExistence type="predicted"/>
<feature type="non-terminal residue" evidence="1">
    <location>
        <position position="74"/>
    </location>
</feature>
<gene>
    <name evidence="1" type="ORF">METZ01_LOCUS468145</name>
</gene>
<reference evidence="1" key="1">
    <citation type="submission" date="2018-05" db="EMBL/GenBank/DDBJ databases">
        <authorList>
            <person name="Lanie J.A."/>
            <person name="Ng W.-L."/>
            <person name="Kazmierczak K.M."/>
            <person name="Andrzejewski T.M."/>
            <person name="Davidsen T.M."/>
            <person name="Wayne K.J."/>
            <person name="Tettelin H."/>
            <person name="Glass J.I."/>
            <person name="Rusch D."/>
            <person name="Podicherti R."/>
            <person name="Tsui H.-C.T."/>
            <person name="Winkler M.E."/>
        </authorList>
    </citation>
    <scope>NUCLEOTIDE SEQUENCE</scope>
</reference>
<organism evidence="1">
    <name type="scientific">marine metagenome</name>
    <dbReference type="NCBI Taxonomy" id="408172"/>
    <lineage>
        <taxon>unclassified sequences</taxon>
        <taxon>metagenomes</taxon>
        <taxon>ecological metagenomes</taxon>
    </lineage>
</organism>